<proteinExistence type="inferred from homology"/>
<keyword evidence="5 7" id="KW-0862">Zinc</keyword>
<protein>
    <submittedName>
        <fullName evidence="9">Carboxypeptidase S</fullName>
    </submittedName>
</protein>
<dbReference type="SUPFAM" id="SSF53187">
    <property type="entry name" value="Zn-dependent exopeptidases"/>
    <property type="match status" value="1"/>
</dbReference>
<dbReference type="PROSITE" id="PS00759">
    <property type="entry name" value="ARGE_DAPE_CPG2_2"/>
    <property type="match status" value="1"/>
</dbReference>
<dbReference type="AlphaFoldDB" id="A0A0D7AM49"/>
<dbReference type="InterPro" id="IPR047177">
    <property type="entry name" value="Pept_M20A"/>
</dbReference>
<feature type="binding site" evidence="7">
    <location>
        <position position="170"/>
    </location>
    <ligand>
        <name>Zn(2+)</name>
        <dbReference type="ChEBI" id="CHEBI:29105"/>
        <label>2</label>
    </ligand>
</feature>
<dbReference type="GO" id="GO:0000328">
    <property type="term" value="C:fungal-type vacuole lumen"/>
    <property type="evidence" value="ECO:0007669"/>
    <property type="project" value="TreeGrafter"/>
</dbReference>
<dbReference type="PROSITE" id="PS00758">
    <property type="entry name" value="ARGE_DAPE_CPG2_1"/>
    <property type="match status" value="1"/>
</dbReference>
<evidence type="ECO:0000256" key="4">
    <source>
        <dbReference type="ARBA" id="ARBA00022801"/>
    </source>
</evidence>
<dbReference type="CDD" id="cd05674">
    <property type="entry name" value="M20_yscS"/>
    <property type="match status" value="1"/>
</dbReference>
<evidence type="ECO:0000256" key="2">
    <source>
        <dbReference type="ARBA" id="ARBA00022670"/>
    </source>
</evidence>
<keyword evidence="2" id="KW-0645">Protease</keyword>
<dbReference type="EMBL" id="KN881629">
    <property type="protein sequence ID" value="KIY52940.1"/>
    <property type="molecule type" value="Genomic_DNA"/>
</dbReference>
<evidence type="ECO:0000313" key="10">
    <source>
        <dbReference type="Proteomes" id="UP000054144"/>
    </source>
</evidence>
<dbReference type="SUPFAM" id="SSF55031">
    <property type="entry name" value="Bacterial exopeptidase dimerisation domain"/>
    <property type="match status" value="1"/>
</dbReference>
<dbReference type="PANTHER" id="PTHR45962">
    <property type="entry name" value="N-FATTY-ACYL-AMINO ACID SYNTHASE/HYDROLASE PM20D1"/>
    <property type="match status" value="1"/>
</dbReference>
<feature type="binding site" evidence="7">
    <location>
        <position position="268"/>
    </location>
    <ligand>
        <name>Zn(2+)</name>
        <dbReference type="ChEBI" id="CHEBI:29105"/>
        <label>2</label>
    </ligand>
</feature>
<feature type="binding site" evidence="7">
    <location>
        <position position="205"/>
    </location>
    <ligand>
        <name>Zn(2+)</name>
        <dbReference type="ChEBI" id="CHEBI:29105"/>
        <label>1</label>
    </ligand>
</feature>
<dbReference type="InterPro" id="IPR036264">
    <property type="entry name" value="Bact_exopeptidase_dim_dom"/>
</dbReference>
<reference evidence="9 10" key="1">
    <citation type="journal article" date="2015" name="Fungal Genet. Biol.">
        <title>Evolution of novel wood decay mechanisms in Agaricales revealed by the genome sequences of Fistulina hepatica and Cylindrobasidium torrendii.</title>
        <authorList>
            <person name="Floudas D."/>
            <person name="Held B.W."/>
            <person name="Riley R."/>
            <person name="Nagy L.G."/>
            <person name="Koehler G."/>
            <person name="Ransdell A.S."/>
            <person name="Younus H."/>
            <person name="Chow J."/>
            <person name="Chiniquy J."/>
            <person name="Lipzen A."/>
            <person name="Tritt A."/>
            <person name="Sun H."/>
            <person name="Haridas S."/>
            <person name="LaButti K."/>
            <person name="Ohm R.A."/>
            <person name="Kues U."/>
            <person name="Blanchette R.A."/>
            <person name="Grigoriev I.V."/>
            <person name="Minto R.E."/>
            <person name="Hibbett D.S."/>
        </authorList>
    </citation>
    <scope>NUCLEOTIDE SEQUENCE [LARGE SCALE GENOMIC DNA]</scope>
    <source>
        <strain evidence="9 10">ATCC 64428</strain>
    </source>
</reference>
<name>A0A0D7AM49_9AGAR</name>
<evidence type="ECO:0000256" key="3">
    <source>
        <dbReference type="ARBA" id="ARBA00022723"/>
    </source>
</evidence>
<dbReference type="MEROPS" id="M20.002"/>
<evidence type="ECO:0000256" key="5">
    <source>
        <dbReference type="ARBA" id="ARBA00022833"/>
    </source>
</evidence>
<keyword evidence="3 7" id="KW-0479">Metal-binding</keyword>
<dbReference type="Gene3D" id="3.30.70.360">
    <property type="match status" value="1"/>
</dbReference>
<dbReference type="OrthoDB" id="3064516at2759"/>
<feature type="domain" description="Peptidase M20 dimerisation" evidence="8">
    <location>
        <begin position="286"/>
        <end position="421"/>
    </location>
</feature>
<organism evidence="9 10">
    <name type="scientific">Fistulina hepatica ATCC 64428</name>
    <dbReference type="NCBI Taxonomy" id="1128425"/>
    <lineage>
        <taxon>Eukaryota</taxon>
        <taxon>Fungi</taxon>
        <taxon>Dikarya</taxon>
        <taxon>Basidiomycota</taxon>
        <taxon>Agaricomycotina</taxon>
        <taxon>Agaricomycetes</taxon>
        <taxon>Agaricomycetidae</taxon>
        <taxon>Agaricales</taxon>
        <taxon>Fistulinaceae</taxon>
        <taxon>Fistulina</taxon>
    </lineage>
</organism>
<evidence type="ECO:0000313" key="9">
    <source>
        <dbReference type="EMBL" id="KIY52940.1"/>
    </source>
</evidence>
<accession>A0A0D7AM49</accession>
<dbReference type="GO" id="GO:0004181">
    <property type="term" value="F:metallocarboxypeptidase activity"/>
    <property type="evidence" value="ECO:0007669"/>
    <property type="project" value="InterPro"/>
</dbReference>
<evidence type="ECO:0000259" key="8">
    <source>
        <dbReference type="Pfam" id="PF07687"/>
    </source>
</evidence>
<feature type="active site" description="Proton acceptor" evidence="6">
    <location>
        <position position="239"/>
    </location>
</feature>
<feature type="binding site" evidence="7">
    <location>
        <position position="240"/>
    </location>
    <ligand>
        <name>Zn(2+)</name>
        <dbReference type="ChEBI" id="CHEBI:29105"/>
        <label>1</label>
    </ligand>
</feature>
<evidence type="ECO:0000256" key="6">
    <source>
        <dbReference type="PIRSR" id="PIRSR037217-1"/>
    </source>
</evidence>
<keyword evidence="10" id="KW-1185">Reference proteome</keyword>
<dbReference type="FunFam" id="3.40.630.10:FF:000027">
    <property type="entry name" value="N-fatty-acyl-amino acid synthase/hydrolase PM20D1"/>
    <property type="match status" value="1"/>
</dbReference>
<evidence type="ECO:0000256" key="1">
    <source>
        <dbReference type="ARBA" id="ARBA00006247"/>
    </source>
</evidence>
<dbReference type="GO" id="GO:0046872">
    <property type="term" value="F:metal ion binding"/>
    <property type="evidence" value="ECO:0007669"/>
    <property type="project" value="UniProtKB-KW"/>
</dbReference>
<dbReference type="InterPro" id="IPR001261">
    <property type="entry name" value="ArgE/DapE_CS"/>
</dbReference>
<keyword evidence="4" id="KW-0378">Hydrolase</keyword>
<dbReference type="GO" id="GO:0051603">
    <property type="term" value="P:proteolysis involved in protein catabolic process"/>
    <property type="evidence" value="ECO:0007669"/>
    <property type="project" value="TreeGrafter"/>
</dbReference>
<dbReference type="Proteomes" id="UP000054144">
    <property type="component" value="Unassembled WGS sequence"/>
</dbReference>
<dbReference type="Pfam" id="PF07687">
    <property type="entry name" value="M20_dimer"/>
    <property type="match status" value="1"/>
</dbReference>
<dbReference type="PIRSF" id="PIRSF037217">
    <property type="entry name" value="Carboxypeptidase_S"/>
    <property type="match status" value="1"/>
</dbReference>
<feature type="active site" evidence="6">
    <location>
        <position position="172"/>
    </location>
</feature>
<gene>
    <name evidence="9" type="ORF">FISHEDRAFT_63611</name>
</gene>
<comment type="similarity">
    <text evidence="1">Belongs to the peptidase M20A family.</text>
</comment>
<dbReference type="Gene3D" id="3.40.630.10">
    <property type="entry name" value="Zn peptidases"/>
    <property type="match status" value="1"/>
</dbReference>
<sequence>MRDKNTPLPTSSNPIKPPTGRSHAVAIALFSIFAIFSCIEFRRHVLPFPFFARRPGRLEEQCYQASASTPQLHSDLYHNLSTMMGTQKYRMNAVDGLSRAVQIPTESYDDMGPVGVDARWEVFGTFHDYLQRAFPTVHARMSLTHVNTYGLLFQLQGSNPSLKPLLLMAHQDVVPVEPRTVQQWKRPPYSGYYDGTYVWGRGSSDFKSGLIGIMMSLEALLNEGFQPTRTIILSFGFDEESRGQEGAGRLSRALLEKYGENSMAMIVDEGGGFVESYGSVFAAVSVAEKGYLDVRIEVNTPGGHSSVPPAHTAIGILSSLIVEYEKRPFPASLTRDDALYDTAQCYGKYGVSLPNYLRHIIRDSTWSDGALHQLRDILLNVPLYASILRTTQAVDMIEGGVKSNALPETAYAIMDHRISGHRQAFHTRCIQDLADDLSLSLNAFGHNVTDGFAGSIQLSSAFGEPLEPAPVTPTGRDAAPWNLLSGTIKETFNVHRSLTGNNNIIVAPAIMSGNTDTRFYWKLSPHIFRYSHDNGGDDVNNSGGLSSGIHTVNEDHFIEEICFYTTLILNADESIAL</sequence>
<evidence type="ECO:0000256" key="7">
    <source>
        <dbReference type="PIRSR" id="PIRSR037217-2"/>
    </source>
</evidence>
<dbReference type="InterPro" id="IPR002933">
    <property type="entry name" value="Peptidase_M20"/>
</dbReference>
<feature type="binding site" evidence="7">
    <location>
        <position position="550"/>
    </location>
    <ligand>
        <name>Zn(2+)</name>
        <dbReference type="ChEBI" id="CHEBI:29105"/>
        <label>1</label>
    </ligand>
</feature>
<keyword evidence="9" id="KW-0121">Carboxypeptidase</keyword>
<dbReference type="PANTHER" id="PTHR45962:SF1">
    <property type="entry name" value="N-FATTY-ACYL-AMINO ACID SYNTHASE_HYDROLASE PM20D1"/>
    <property type="match status" value="1"/>
</dbReference>
<feature type="binding site" evidence="7">
    <location>
        <position position="205"/>
    </location>
    <ligand>
        <name>Zn(2+)</name>
        <dbReference type="ChEBI" id="CHEBI:29105"/>
        <label>2</label>
    </ligand>
</feature>
<dbReference type="InterPro" id="IPR011650">
    <property type="entry name" value="Peptidase_M20_dimer"/>
</dbReference>
<dbReference type="Pfam" id="PF01546">
    <property type="entry name" value="Peptidase_M20"/>
    <property type="match status" value="1"/>
</dbReference>
<dbReference type="InterPro" id="IPR017141">
    <property type="entry name" value="Pept_M20_carboxypep"/>
</dbReference>